<feature type="chain" id="PRO_5026828763" evidence="1">
    <location>
        <begin position="22"/>
        <end position="222"/>
    </location>
</feature>
<dbReference type="KEGG" id="nib:GU926_18235"/>
<protein>
    <submittedName>
        <fullName evidence="2">Secretory protein</fullName>
    </submittedName>
</protein>
<keyword evidence="3" id="KW-1185">Reference proteome</keyword>
<dbReference type="Pfam" id="PF04450">
    <property type="entry name" value="BSP"/>
    <property type="match status" value="1"/>
</dbReference>
<dbReference type="PANTHER" id="PTHR33321">
    <property type="match status" value="1"/>
</dbReference>
<gene>
    <name evidence="2" type="ORF">GU926_18235</name>
</gene>
<dbReference type="RefSeq" id="WP_160694456.1">
    <property type="nucleotide sequence ID" value="NZ_CP047897.1"/>
</dbReference>
<proteinExistence type="predicted"/>
<sequence length="222" mass="25285">MKLTITLLLAFSCLFSVKANAQTTTIKKGKYTLTFINQDPKLDPAIQDKLVNAFFKVYPKEAKRFNKNTVKNVTVTIDTAYTGVAYAHDGKITIASQWLHKRPNDIDVITHEAMHLVQAYPPDSGPGWLTEGIADYVRHVYGVDNAGANWSLPDLTDKHHYTNSYRITARFLLWVEKNFNKKLVDKLDVHMRNQTYTPVLWKALTGKTVDELWEAYKANPAI</sequence>
<organism evidence="2 3">
    <name type="scientific">Nibribacter ruber</name>
    <dbReference type="NCBI Taxonomy" id="2698458"/>
    <lineage>
        <taxon>Bacteria</taxon>
        <taxon>Pseudomonadati</taxon>
        <taxon>Bacteroidota</taxon>
        <taxon>Cytophagia</taxon>
        <taxon>Cytophagales</taxon>
        <taxon>Hymenobacteraceae</taxon>
        <taxon>Nibribacter</taxon>
    </lineage>
</organism>
<accession>A0A6P1P4K3</accession>
<reference evidence="2 3" key="1">
    <citation type="submission" date="2020-01" db="EMBL/GenBank/DDBJ databases">
        <authorList>
            <person name="Kim M."/>
        </authorList>
    </citation>
    <scope>NUCLEOTIDE SEQUENCE [LARGE SCALE GENOMIC DNA]</scope>
    <source>
        <strain evidence="2 3">BT10</strain>
    </source>
</reference>
<feature type="signal peptide" evidence="1">
    <location>
        <begin position="1"/>
        <end position="21"/>
    </location>
</feature>
<dbReference type="Proteomes" id="UP000464214">
    <property type="component" value="Chromosome"/>
</dbReference>
<dbReference type="PANTHER" id="PTHR33321:SF12">
    <property type="entry name" value="PLANT BASIC SECRETORY PROTEIN (BSP) FAMILY PROTEIN"/>
    <property type="match status" value="1"/>
</dbReference>
<evidence type="ECO:0000313" key="3">
    <source>
        <dbReference type="Proteomes" id="UP000464214"/>
    </source>
</evidence>
<name>A0A6P1P4K3_9BACT</name>
<dbReference type="AlphaFoldDB" id="A0A6P1P4K3"/>
<keyword evidence="1" id="KW-0732">Signal</keyword>
<dbReference type="EMBL" id="CP047897">
    <property type="protein sequence ID" value="QHL89266.1"/>
    <property type="molecule type" value="Genomic_DNA"/>
</dbReference>
<evidence type="ECO:0000256" key="1">
    <source>
        <dbReference type="SAM" id="SignalP"/>
    </source>
</evidence>
<dbReference type="InterPro" id="IPR007541">
    <property type="entry name" value="Uncharacterised_BSP"/>
</dbReference>
<evidence type="ECO:0000313" key="2">
    <source>
        <dbReference type="EMBL" id="QHL89266.1"/>
    </source>
</evidence>